<evidence type="ECO:0000313" key="2">
    <source>
        <dbReference type="Proteomes" id="UP001243375"/>
    </source>
</evidence>
<accession>A0ACC2X4A2</accession>
<gene>
    <name evidence="1" type="ORF">QFC22_003938</name>
</gene>
<keyword evidence="2" id="KW-1185">Reference proteome</keyword>
<protein>
    <submittedName>
        <fullName evidence="1">Uncharacterized protein</fullName>
    </submittedName>
</protein>
<dbReference type="Proteomes" id="UP001243375">
    <property type="component" value="Unassembled WGS sequence"/>
</dbReference>
<proteinExistence type="predicted"/>
<reference evidence="1" key="1">
    <citation type="submission" date="2023-04" db="EMBL/GenBank/DDBJ databases">
        <title>Draft Genome sequencing of Naganishia species isolated from polar environments using Oxford Nanopore Technology.</title>
        <authorList>
            <person name="Leo P."/>
            <person name="Venkateswaran K."/>
        </authorList>
    </citation>
    <scope>NUCLEOTIDE SEQUENCE</scope>
    <source>
        <strain evidence="1">MNA-CCFEE 5425</strain>
    </source>
</reference>
<comment type="caution">
    <text evidence="1">The sequence shown here is derived from an EMBL/GenBank/DDBJ whole genome shotgun (WGS) entry which is preliminary data.</text>
</comment>
<organism evidence="1 2">
    <name type="scientific">Naganishia vaughanmartiniae</name>
    <dbReference type="NCBI Taxonomy" id="1424756"/>
    <lineage>
        <taxon>Eukaryota</taxon>
        <taxon>Fungi</taxon>
        <taxon>Dikarya</taxon>
        <taxon>Basidiomycota</taxon>
        <taxon>Agaricomycotina</taxon>
        <taxon>Tremellomycetes</taxon>
        <taxon>Filobasidiales</taxon>
        <taxon>Filobasidiaceae</taxon>
        <taxon>Naganishia</taxon>
    </lineage>
</organism>
<name>A0ACC2X4A2_9TREE</name>
<dbReference type="EMBL" id="JASBWU010000010">
    <property type="protein sequence ID" value="KAJ9118717.1"/>
    <property type="molecule type" value="Genomic_DNA"/>
</dbReference>
<sequence>MNGSPTSQPDVLMSVDQGPEDDTARRTSLHDDRAPAIPAATSSNLSYPYTSDSNFSIWPEDMLTQSSTSASMEIPANMASGANTEGGNEIMEGLTRFTLGDYHSGRLARHRRSETSSPSAVSNTDDDEDEDDDNRDGGRLGKQPRSVPNLSVRRSTTSKCESMRKTKRAIPASLSDEDIDEDLNDVATFKEDWHPSGRTEIGQSEGSMVTSLPHEQPATLSIRVEENDPVASRVPNEIIMHILRYISSVRDLKNALLISRAWCQCTVPMIWTKPAMSSKDTKTISEIIKVLRSPNPAFHYGRFIRRLNFAPLHGILQDPQLLEFAACSRLERLVLSGSRFIGSRTLGKVLGQMKELVAIDLASVTTTNDEVLKVIANTCKKLQGINLTGCNQITDEGLVALAKEAKYLRRIKLAECSKLTDRSIIALTHHCPLILEFDLQNLPGMTDKSMREVWSHSTYLRELRLTGNESITDVGFPRLKTLPENGWNYVTAAGEEDGETSQRDSEIDAACRNAPKVDSFAYLRTVDLTGCTGITDEAIASIIAAAPKIRALTLAKCVNLTDASIDSVAKLGKQLHYLHAAHLNQITDPAVCLLARSCTRMRYLDLAGCELLTDMSVFEIAQNMTKLRRIGLVKVTNITDQAIYALVDASDSEAPLLERVHLSFCDNLSVGAITHLLKHIPKITHLSLTGEFNAHQRAAFCVFSGKGVSDLRESLLKKERAERATADDVFTGLGAFGSVPRFHANTPPTAHTRVATYGNATLPEPPVPAQNDPFADALGNEYNTAAPGLPLTAGFSVNYRSSDGLPVTAGSTNNVNPRNPENNRNR</sequence>
<evidence type="ECO:0000313" key="1">
    <source>
        <dbReference type="EMBL" id="KAJ9118717.1"/>
    </source>
</evidence>